<feature type="region of interest" description="Disordered" evidence="2">
    <location>
        <begin position="372"/>
        <end position="472"/>
    </location>
</feature>
<feature type="compositionally biased region" description="Basic residues" evidence="2">
    <location>
        <begin position="966"/>
        <end position="977"/>
    </location>
</feature>
<evidence type="ECO:0000256" key="1">
    <source>
        <dbReference type="SAM" id="Coils"/>
    </source>
</evidence>
<feature type="compositionally biased region" description="Polar residues" evidence="2">
    <location>
        <begin position="426"/>
        <end position="441"/>
    </location>
</feature>
<feature type="region of interest" description="Disordered" evidence="2">
    <location>
        <begin position="774"/>
        <end position="806"/>
    </location>
</feature>
<feature type="compositionally biased region" description="Basic residues" evidence="2">
    <location>
        <begin position="853"/>
        <end position="865"/>
    </location>
</feature>
<feature type="compositionally biased region" description="Low complexity" evidence="2">
    <location>
        <begin position="1023"/>
        <end position="1032"/>
    </location>
</feature>
<organism evidence="3 4">
    <name type="scientific">Orbilia brochopaga</name>
    <dbReference type="NCBI Taxonomy" id="3140254"/>
    <lineage>
        <taxon>Eukaryota</taxon>
        <taxon>Fungi</taxon>
        <taxon>Dikarya</taxon>
        <taxon>Ascomycota</taxon>
        <taxon>Pezizomycotina</taxon>
        <taxon>Orbiliomycetes</taxon>
        <taxon>Orbiliales</taxon>
        <taxon>Orbiliaceae</taxon>
        <taxon>Orbilia</taxon>
    </lineage>
</organism>
<comment type="caution">
    <text evidence="3">The sequence shown here is derived from an EMBL/GenBank/DDBJ whole genome shotgun (WGS) entry which is preliminary data.</text>
</comment>
<feature type="compositionally biased region" description="Low complexity" evidence="2">
    <location>
        <begin position="529"/>
        <end position="551"/>
    </location>
</feature>
<evidence type="ECO:0000313" key="4">
    <source>
        <dbReference type="Proteomes" id="UP001375240"/>
    </source>
</evidence>
<name>A0AAV9UGX5_9PEZI</name>
<feature type="region of interest" description="Disordered" evidence="2">
    <location>
        <begin position="1175"/>
        <end position="1194"/>
    </location>
</feature>
<keyword evidence="1" id="KW-0175">Coiled coil</keyword>
<feature type="compositionally biased region" description="Polar residues" evidence="2">
    <location>
        <begin position="681"/>
        <end position="693"/>
    </location>
</feature>
<feature type="compositionally biased region" description="Polar residues" evidence="2">
    <location>
        <begin position="449"/>
        <end position="472"/>
    </location>
</feature>
<feature type="compositionally biased region" description="Polar residues" evidence="2">
    <location>
        <begin position="225"/>
        <end position="235"/>
    </location>
</feature>
<sequence length="1194" mass="126925">MSRRPPPQDHAASSSDIPTLYASPTSSPVYTDHNNNNNNRPPPVNRTASEPFGGYDVPASSTISNKPLRSILTNPIPPPATPRVRFLIPQSSTEIRDRLAGGGGLVDSPASTTSSNSRDRGSDSEDEEDSPRRPRRSVGPEPRDLSDIIGHSVRGFMRRNFAERDRNGRDGRGPGGPASRGMDDYRTRNSGSPAESEGSSLTSPDLNRVSQTRTGRESPLRRSFGTRSIEPQGQTIRMIPRSVPEDGTTETPETGDAAKTPSAAATTDKPAQQPRQRPRPPSPLRRKSSGHDSYHGPGEADSYYFGTPAGEQEPGVYYGPPPPKMPTPPPPPAPKPPKYKPGGGSAASFYDPDADPEAAIPIEQGSQYELTIMNSGSGSGAGYPPPQQPTSFFGGPITAEPASTYPSGYPDTPTDAMHHGSFSVGPHSTTTGSFSSAVSNPSYPPIQPSYASPVQTTYTHPANPSYQPPSTNMSAVAATAVAAGAAVSAVDAATAAELAYDQHLANIQRPPSQTAPSVSNLPPLPPSTAPTYASPYAPPSSNSNAQVASASYQPPPPNGASGVSVQSPVLASPQPQHPNAVPALAAAAVAGGIVGAAAYAASSHSHSNSVTSPTTFTHPPPYIPPQQSQQQQQTYSQTSQQTYSQSSQQITSSSSTNSLGQQKPPKPHKPSILAGILSGKKPSNAQPTTSQSGSGVGGKILAGGLVTAAAAVGTALAGQSSGSSSKPYASSSHTSAFIDAAKPSMASSSSSSHHMDGKTAAIVAGSAVVAVAAAASHHKDKQKYKLGHKNSQSSTDSGRIHGLKGKLNYSKKSNDIRGIKLPSAINTFDSASSSDFMFDSDDDSSSSSSSASGRKRRAKKDKGKARGGPDLDMSSSHSSMDFSETNGTSRSIDAIPIPGKVSDLNHSDDEGASPRLRAHMRKKSTDSDLAFGRSLGSASGYTSDSSMYSTGHSPENGNGFQFWAIRNRRGPRKAKRVSSRDSINSVNSALGWGDSSDETNGGSGRKKLRNRDSVDSNLAFGLSSTSTSRRSSYASGLRDKFSISEEDEEHEYDHRTGKRKPTESPSKVKDALADTAAAVAVAEMSRHGRRPSEGIIVAPGHRLITEEQRMADYERLDKMRRQEVERDIARMKEAARLRELEKDRIERERFERERMDRRRKEEEFARERQWLIEEDEKRKKTDSQRQVSPYLYYY</sequence>
<feature type="coiled-coil region" evidence="1">
    <location>
        <begin position="1121"/>
        <end position="1148"/>
    </location>
</feature>
<feature type="compositionally biased region" description="Pro residues" evidence="2">
    <location>
        <begin position="319"/>
        <end position="336"/>
    </location>
</feature>
<feature type="region of interest" description="Disordered" evidence="2">
    <location>
        <begin position="507"/>
        <end position="578"/>
    </location>
</feature>
<feature type="compositionally biased region" description="Low complexity" evidence="2">
    <location>
        <begin position="599"/>
        <end position="615"/>
    </location>
</feature>
<feature type="compositionally biased region" description="Basic and acidic residues" evidence="2">
    <location>
        <begin position="1051"/>
        <end position="1070"/>
    </location>
</feature>
<feature type="compositionally biased region" description="Low complexity" evidence="2">
    <location>
        <begin position="245"/>
        <end position="258"/>
    </location>
</feature>
<gene>
    <name evidence="3" type="ORF">TWF696_008833</name>
</gene>
<evidence type="ECO:0000313" key="3">
    <source>
        <dbReference type="EMBL" id="KAK6340507.1"/>
    </source>
</evidence>
<feature type="compositionally biased region" description="Polar residues" evidence="2">
    <location>
        <begin position="188"/>
        <end position="213"/>
    </location>
</feature>
<accession>A0AAV9UGX5</accession>
<feature type="region of interest" description="Disordered" evidence="2">
    <location>
        <begin position="599"/>
        <end position="699"/>
    </location>
</feature>
<feature type="compositionally biased region" description="Basic and acidic residues" evidence="2">
    <location>
        <begin position="160"/>
        <end position="172"/>
    </location>
</feature>
<evidence type="ECO:0000256" key="2">
    <source>
        <dbReference type="SAM" id="MobiDB-lite"/>
    </source>
</evidence>
<feature type="region of interest" description="Disordered" evidence="2">
    <location>
        <begin position="1"/>
        <end position="357"/>
    </location>
</feature>
<feature type="compositionally biased region" description="Basic residues" evidence="2">
    <location>
        <begin position="776"/>
        <end position="788"/>
    </location>
</feature>
<reference evidence="3 4" key="1">
    <citation type="submission" date="2019-10" db="EMBL/GenBank/DDBJ databases">
        <authorList>
            <person name="Palmer J.M."/>
        </authorList>
    </citation>
    <scope>NUCLEOTIDE SEQUENCE [LARGE SCALE GENOMIC DNA]</scope>
    <source>
        <strain evidence="3 4">TWF696</strain>
    </source>
</reference>
<protein>
    <submittedName>
        <fullName evidence="3">Uncharacterized protein</fullName>
    </submittedName>
</protein>
<dbReference type="Proteomes" id="UP001375240">
    <property type="component" value="Unassembled WGS sequence"/>
</dbReference>
<feature type="compositionally biased region" description="Polar residues" evidence="2">
    <location>
        <begin position="936"/>
        <end position="959"/>
    </location>
</feature>
<feature type="compositionally biased region" description="Polar residues" evidence="2">
    <location>
        <begin position="11"/>
        <end position="33"/>
    </location>
</feature>
<dbReference type="EMBL" id="JAVHNQ010000008">
    <property type="protein sequence ID" value="KAK6340507.1"/>
    <property type="molecule type" value="Genomic_DNA"/>
</dbReference>
<feature type="compositionally biased region" description="Low complexity" evidence="2">
    <location>
        <begin position="872"/>
        <end position="883"/>
    </location>
</feature>
<feature type="region of interest" description="Disordered" evidence="2">
    <location>
        <begin position="837"/>
        <end position="1070"/>
    </location>
</feature>
<keyword evidence="4" id="KW-1185">Reference proteome</keyword>
<proteinExistence type="predicted"/>
<dbReference type="AlphaFoldDB" id="A0AAV9UGX5"/>
<feature type="compositionally biased region" description="Polar residues" evidence="2">
    <location>
        <begin position="59"/>
        <end position="73"/>
    </location>
</feature>
<feature type="compositionally biased region" description="Low complexity" evidence="2">
    <location>
        <begin position="625"/>
        <end position="656"/>
    </location>
</feature>